<dbReference type="InterPro" id="IPR040086">
    <property type="entry name" value="MJ0683-like"/>
</dbReference>
<dbReference type="Gene3D" id="3.80.30.30">
    <property type="match status" value="1"/>
</dbReference>
<dbReference type="InterPro" id="IPR007197">
    <property type="entry name" value="rSAM"/>
</dbReference>
<evidence type="ECO:0000256" key="1">
    <source>
        <dbReference type="ARBA" id="ARBA00022723"/>
    </source>
</evidence>
<evidence type="ECO:0000256" key="3">
    <source>
        <dbReference type="ARBA" id="ARBA00023014"/>
    </source>
</evidence>
<dbReference type="PANTHER" id="PTHR43432">
    <property type="entry name" value="SLR0285 PROTEIN"/>
    <property type="match status" value="1"/>
</dbReference>
<feature type="domain" description="Radical SAM core" evidence="4">
    <location>
        <begin position="50"/>
        <end position="214"/>
    </location>
</feature>
<comment type="caution">
    <text evidence="5">The sequence shown here is derived from an EMBL/GenBank/DDBJ whole genome shotgun (WGS) entry which is preliminary data.</text>
</comment>
<organism evidence="5">
    <name type="scientific">Ignisphaera aggregans</name>
    <dbReference type="NCBI Taxonomy" id="334771"/>
    <lineage>
        <taxon>Archaea</taxon>
        <taxon>Thermoproteota</taxon>
        <taxon>Thermoprotei</taxon>
        <taxon>Desulfurococcales</taxon>
        <taxon>Desulfurococcaceae</taxon>
        <taxon>Ignisphaera</taxon>
    </lineage>
</organism>
<dbReference type="PANTHER" id="PTHR43432:SF4">
    <property type="entry name" value="RADICAL SAM CORE DOMAIN-CONTAINING PROTEIN"/>
    <property type="match status" value="1"/>
</dbReference>
<evidence type="ECO:0000259" key="4">
    <source>
        <dbReference type="Pfam" id="PF04055"/>
    </source>
</evidence>
<dbReference type="GO" id="GO:0051536">
    <property type="term" value="F:iron-sulfur cluster binding"/>
    <property type="evidence" value="ECO:0007669"/>
    <property type="project" value="UniProtKB-KW"/>
</dbReference>
<keyword evidence="2" id="KW-0408">Iron</keyword>
<dbReference type="AlphaFoldDB" id="A0A7C4FCZ2"/>
<proteinExistence type="predicted"/>
<keyword evidence="1" id="KW-0479">Metal-binding</keyword>
<keyword evidence="3" id="KW-0411">Iron-sulfur</keyword>
<dbReference type="SUPFAM" id="SSF102114">
    <property type="entry name" value="Radical SAM enzymes"/>
    <property type="match status" value="1"/>
</dbReference>
<dbReference type="Pfam" id="PF04055">
    <property type="entry name" value="Radical_SAM"/>
    <property type="match status" value="1"/>
</dbReference>
<dbReference type="SFLD" id="SFLDS00029">
    <property type="entry name" value="Radical_SAM"/>
    <property type="match status" value="1"/>
</dbReference>
<dbReference type="InterPro" id="IPR058240">
    <property type="entry name" value="rSAM_sf"/>
</dbReference>
<evidence type="ECO:0000313" key="5">
    <source>
        <dbReference type="EMBL" id="HGI87004.1"/>
    </source>
</evidence>
<dbReference type="EMBL" id="DTFF01000012">
    <property type="protein sequence ID" value="HGI87004.1"/>
    <property type="molecule type" value="Genomic_DNA"/>
</dbReference>
<dbReference type="GO" id="GO:0003824">
    <property type="term" value="F:catalytic activity"/>
    <property type="evidence" value="ECO:0007669"/>
    <property type="project" value="InterPro"/>
</dbReference>
<sequence>MGKLLKLYEEKLKALERLREVLSSESLEKAYRDSHSKRIPRPCGLTIHTGIGCDYACTYCYIYDMGFPGRVRPYPLKPIEMVFAIALNPYVLPYKTLAAYGSVTEPFHLITRELAVNYIREIHRWLHLPSQASTKSYIDENLAKMLKQAEPNISILLTVITIESSATLEPHAPNPLKRLEGASIAIEKGLDVTLFLRPIIPGITDKEIEHILKTAAHHGIKSLVLGSLRVTKGVLLRLSSKGVDVKPIESRLPKTPRGFREQITIYEGDVKKEIVKKASDMGFEVFPAACSANIASHNEFCTMCKWGPCGNIKSRDVVAESDVREYLEVRGVKARDVYVGDDSVAITLARGEKLHRDILVHVATATRLKVFVSESSLN</sequence>
<name>A0A7C4FCZ2_9CREN</name>
<gene>
    <name evidence="5" type="ORF">ENV14_01195</name>
</gene>
<dbReference type="GO" id="GO:0046872">
    <property type="term" value="F:metal ion binding"/>
    <property type="evidence" value="ECO:0007669"/>
    <property type="project" value="UniProtKB-KW"/>
</dbReference>
<evidence type="ECO:0000256" key="2">
    <source>
        <dbReference type="ARBA" id="ARBA00023004"/>
    </source>
</evidence>
<reference evidence="5" key="1">
    <citation type="journal article" date="2020" name="mSystems">
        <title>Genome- and Community-Level Interaction Insights into Carbon Utilization and Element Cycling Functions of Hydrothermarchaeota in Hydrothermal Sediment.</title>
        <authorList>
            <person name="Zhou Z."/>
            <person name="Liu Y."/>
            <person name="Xu W."/>
            <person name="Pan J."/>
            <person name="Luo Z.H."/>
            <person name="Li M."/>
        </authorList>
    </citation>
    <scope>NUCLEOTIDE SEQUENCE [LARGE SCALE GENOMIC DNA]</scope>
    <source>
        <strain evidence="5">SpSt-732</strain>
    </source>
</reference>
<protein>
    <submittedName>
        <fullName evidence="5">Radical SAM protein</fullName>
    </submittedName>
</protein>
<accession>A0A7C4FCZ2</accession>